<dbReference type="PANTHER" id="PTHR28307">
    <property type="entry name" value="PROTEIN PAL1"/>
    <property type="match status" value="1"/>
</dbReference>
<dbReference type="STRING" id="984486.A0A1E3QTM9"/>
<feature type="compositionally biased region" description="Basic residues" evidence="1">
    <location>
        <begin position="155"/>
        <end position="166"/>
    </location>
</feature>
<dbReference type="GeneID" id="30149499"/>
<dbReference type="Proteomes" id="UP000094336">
    <property type="component" value="Unassembled WGS sequence"/>
</dbReference>
<dbReference type="AlphaFoldDB" id="A0A1E3QTM9"/>
<protein>
    <recommendedName>
        <fullName evidence="4">Pal1 cell morphology protein</fullName>
    </recommendedName>
</protein>
<dbReference type="GO" id="GO:0005737">
    <property type="term" value="C:cytoplasm"/>
    <property type="evidence" value="ECO:0007669"/>
    <property type="project" value="TreeGrafter"/>
</dbReference>
<feature type="non-terminal residue" evidence="2">
    <location>
        <position position="1"/>
    </location>
</feature>
<reference evidence="3" key="1">
    <citation type="submission" date="2016-05" db="EMBL/GenBank/DDBJ databases">
        <title>Comparative genomics of biotechnologically important yeasts.</title>
        <authorList>
            <consortium name="DOE Joint Genome Institute"/>
            <person name="Riley R."/>
            <person name="Haridas S."/>
            <person name="Wolfe K.H."/>
            <person name="Lopes M.R."/>
            <person name="Hittinger C.T."/>
            <person name="Goker M."/>
            <person name="Salamov A."/>
            <person name="Wisecaver J."/>
            <person name="Long T.M."/>
            <person name="Aerts A.L."/>
            <person name="Barry K."/>
            <person name="Choi C."/>
            <person name="Clum A."/>
            <person name="Coughlan A.Y."/>
            <person name="Deshpande S."/>
            <person name="Douglass A.P."/>
            <person name="Hanson S.J."/>
            <person name="Klenk H.-P."/>
            <person name="Labutti K."/>
            <person name="Lapidus A."/>
            <person name="Lindquist E."/>
            <person name="Lipzen A."/>
            <person name="Meier-Kolthoff J.P."/>
            <person name="Ohm R.A."/>
            <person name="Otillar R.P."/>
            <person name="Pangilinan J."/>
            <person name="Peng Y."/>
            <person name="Rokas A."/>
            <person name="Rosa C.A."/>
            <person name="Scheuner C."/>
            <person name="Sibirny A.A."/>
            <person name="Slot J.C."/>
            <person name="Stielow J.B."/>
            <person name="Sun H."/>
            <person name="Kurtzman C.P."/>
            <person name="Blackwell M."/>
            <person name="Grigoriev I.V."/>
            <person name="Jeffries T.W."/>
        </authorList>
    </citation>
    <scope>NUCLEOTIDE SEQUENCE [LARGE SCALE GENOMIC DNA]</scope>
    <source>
        <strain evidence="3">NRRL Y-12698</strain>
    </source>
</reference>
<feature type="region of interest" description="Disordered" evidence="1">
    <location>
        <begin position="140"/>
        <end position="188"/>
    </location>
</feature>
<keyword evidence="3" id="KW-1185">Reference proteome</keyword>
<sequence>LDVTGFHSFHHDGPFDACTPHRNKKAGKLAPVNAFPVDGPNSSIKGMGFANASNEAEAKSQTMDRMFGQTNFAEDGPLQRAPIGQSNESVDTLQQYNALKKQYNSQITSFDSTLKAEPIHGDTTYGLGSLTFLEGAPAPRKTQFEEPSFHEGGLGRKKSLSQRLRKNSSSGEAAQRNSGAESDNVIEGAGSSLLRRVKSLKVSRR</sequence>
<name>A0A1E3QTM9_9ASCO</name>
<proteinExistence type="predicted"/>
<gene>
    <name evidence="2" type="ORF">BABINDRAFT_33713</name>
</gene>
<dbReference type="RefSeq" id="XP_018986367.1">
    <property type="nucleotide sequence ID" value="XM_019131646.1"/>
</dbReference>
<feature type="compositionally biased region" description="Polar residues" evidence="1">
    <location>
        <begin position="167"/>
        <end position="181"/>
    </location>
</feature>
<dbReference type="InterPro" id="IPR013226">
    <property type="entry name" value="Pal1"/>
</dbReference>
<evidence type="ECO:0000313" key="3">
    <source>
        <dbReference type="Proteomes" id="UP000094336"/>
    </source>
</evidence>
<evidence type="ECO:0008006" key="4">
    <source>
        <dbReference type="Google" id="ProtNLM"/>
    </source>
</evidence>
<evidence type="ECO:0000313" key="2">
    <source>
        <dbReference type="EMBL" id="ODQ81039.1"/>
    </source>
</evidence>
<accession>A0A1E3QTM9</accession>
<dbReference type="EMBL" id="KV454428">
    <property type="protein sequence ID" value="ODQ81039.1"/>
    <property type="molecule type" value="Genomic_DNA"/>
</dbReference>
<organism evidence="2 3">
    <name type="scientific">Babjeviella inositovora NRRL Y-12698</name>
    <dbReference type="NCBI Taxonomy" id="984486"/>
    <lineage>
        <taxon>Eukaryota</taxon>
        <taxon>Fungi</taxon>
        <taxon>Dikarya</taxon>
        <taxon>Ascomycota</taxon>
        <taxon>Saccharomycotina</taxon>
        <taxon>Pichiomycetes</taxon>
        <taxon>Serinales incertae sedis</taxon>
        <taxon>Babjeviella</taxon>
    </lineage>
</organism>
<dbReference type="Pfam" id="PF08316">
    <property type="entry name" value="Pal1"/>
    <property type="match status" value="1"/>
</dbReference>
<dbReference type="OrthoDB" id="5352132at2759"/>
<dbReference type="PANTHER" id="PTHR28307:SF2">
    <property type="entry name" value="PROTEIN PAL1"/>
    <property type="match status" value="1"/>
</dbReference>
<evidence type="ECO:0000256" key="1">
    <source>
        <dbReference type="SAM" id="MobiDB-lite"/>
    </source>
</evidence>